<gene>
    <name evidence="1" type="ORF">GYM71_06440</name>
</gene>
<dbReference type="RefSeq" id="WP_220219879.1">
    <property type="nucleotide sequence ID" value="NZ_CP048268.1"/>
</dbReference>
<keyword evidence="2" id="KW-1185">Reference proteome</keyword>
<evidence type="ECO:0000313" key="2">
    <source>
        <dbReference type="Proteomes" id="UP000826550"/>
    </source>
</evidence>
<proteinExistence type="predicted"/>
<sequence length="48" mass="5572">MNQILESAYLENKKYWEAVARDEGGLEICSDYNGQPIYTIGTSHDVWY</sequence>
<protein>
    <submittedName>
        <fullName evidence="1">Uncharacterized protein</fullName>
    </submittedName>
</protein>
<accession>A0ABX8W664</accession>
<evidence type="ECO:0000313" key="1">
    <source>
        <dbReference type="EMBL" id="QYN53079.1"/>
    </source>
</evidence>
<organism evidence="1 2">
    <name type="scientific">Lactobacillus panisapium</name>
    <dbReference type="NCBI Taxonomy" id="2012495"/>
    <lineage>
        <taxon>Bacteria</taxon>
        <taxon>Bacillati</taxon>
        <taxon>Bacillota</taxon>
        <taxon>Bacilli</taxon>
        <taxon>Lactobacillales</taxon>
        <taxon>Lactobacillaceae</taxon>
        <taxon>Lactobacillus</taxon>
    </lineage>
</organism>
<dbReference type="EMBL" id="CP048268">
    <property type="protein sequence ID" value="QYN53079.1"/>
    <property type="molecule type" value="Genomic_DNA"/>
</dbReference>
<dbReference type="Proteomes" id="UP000826550">
    <property type="component" value="Chromosome"/>
</dbReference>
<reference evidence="1 2" key="1">
    <citation type="submission" date="2020-01" db="EMBL/GenBank/DDBJ databases">
        <title>Vast differences in strain-level diversity in the gut microbiota of two closely related honey bee species.</title>
        <authorList>
            <person name="Ellegaard K.M."/>
            <person name="Suenami S."/>
            <person name="Miyazaki R."/>
            <person name="Engel P."/>
        </authorList>
    </citation>
    <scope>NUCLEOTIDE SEQUENCE [LARGE SCALE GENOMIC DNA]</scope>
    <source>
        <strain evidence="1 2">ESL0416</strain>
    </source>
</reference>
<name>A0ABX8W664_9LACO</name>